<name>A0ABR3FWK4_9AGAR</name>
<evidence type="ECO:0000313" key="1">
    <source>
        <dbReference type="EMBL" id="KAL0579881.1"/>
    </source>
</evidence>
<accession>A0ABR3FWK4</accession>
<evidence type="ECO:0000313" key="2">
    <source>
        <dbReference type="Proteomes" id="UP001465976"/>
    </source>
</evidence>
<reference evidence="1 2" key="1">
    <citation type="submission" date="2024-02" db="EMBL/GenBank/DDBJ databases">
        <title>A draft genome for the cacao thread blight pathogen Marasmius crinis-equi.</title>
        <authorList>
            <person name="Cohen S.P."/>
            <person name="Baruah I.K."/>
            <person name="Amoako-Attah I."/>
            <person name="Bukari Y."/>
            <person name="Meinhardt L.W."/>
            <person name="Bailey B.A."/>
        </authorList>
    </citation>
    <scope>NUCLEOTIDE SEQUENCE [LARGE SCALE GENOMIC DNA]</scope>
    <source>
        <strain evidence="1 2">GH-76</strain>
    </source>
</reference>
<comment type="caution">
    <text evidence="1">The sequence shown here is derived from an EMBL/GenBank/DDBJ whole genome shotgun (WGS) entry which is preliminary data.</text>
</comment>
<sequence>MSVWKAARSNVEGLPDIPDDMSEPAYAHLCFDTQCHHCDSKAFHLLWHDRTKCCKTCIENEINYTLEHVVLDPLGVYEDMRLFHNWTSSRFWNIVLYRGDVVGPDEIRLASEFVCSRSSRSLLYRQYRENEHDATWIESKIAEGKARHEHAKEMENWWQRKMKDHESELASRRKAREDAILQRLTGLGWKEEINKQREQNGLSIFDKFRLGTQAKKLTEKDWNDLRPRLEEALQGAKERRLESELKAKWKDRYVTFKTLLQAELDKSPVNTLRPSVFDIAVLPQFQEKLFLPIEHELTPDDMSDLFAQIPQIIDQWVQAREADFVNLLKQEGVADATPDTLRCAATIFICAVCSPVTPCVYPQPLMHRCSRRCGYLYDGGTFTEPSFPQFLRNTNGKVWDIKDYRFAPTLSTTARKILSTVGLSANATVAEVRETNLWLEYQERWTQERVLIPIMQAMYARSGYRPELGFGWTIVSTEDIALATQQARNPDRYDPIVCRRCQTLLEVHALEQHLKDAHEITESPTPQDVIFPADAPLTALQRRHVYRRNLPLPTTNPSLASSS</sequence>
<proteinExistence type="predicted"/>
<dbReference type="EMBL" id="JBAHYK010000045">
    <property type="protein sequence ID" value="KAL0579881.1"/>
    <property type="molecule type" value="Genomic_DNA"/>
</dbReference>
<organism evidence="1 2">
    <name type="scientific">Marasmius crinis-equi</name>
    <dbReference type="NCBI Taxonomy" id="585013"/>
    <lineage>
        <taxon>Eukaryota</taxon>
        <taxon>Fungi</taxon>
        <taxon>Dikarya</taxon>
        <taxon>Basidiomycota</taxon>
        <taxon>Agaricomycotina</taxon>
        <taxon>Agaricomycetes</taxon>
        <taxon>Agaricomycetidae</taxon>
        <taxon>Agaricales</taxon>
        <taxon>Marasmiineae</taxon>
        <taxon>Marasmiaceae</taxon>
        <taxon>Marasmius</taxon>
    </lineage>
</organism>
<protein>
    <recommendedName>
        <fullName evidence="3">C2H2-type domain-containing protein</fullName>
    </recommendedName>
</protein>
<dbReference type="Proteomes" id="UP001465976">
    <property type="component" value="Unassembled WGS sequence"/>
</dbReference>
<keyword evidence="2" id="KW-1185">Reference proteome</keyword>
<gene>
    <name evidence="1" type="ORF">V5O48_002128</name>
</gene>
<evidence type="ECO:0008006" key="3">
    <source>
        <dbReference type="Google" id="ProtNLM"/>
    </source>
</evidence>